<dbReference type="Pfam" id="PF00440">
    <property type="entry name" value="TetR_N"/>
    <property type="match status" value="1"/>
</dbReference>
<dbReference type="InterPro" id="IPR001647">
    <property type="entry name" value="HTH_TetR"/>
</dbReference>
<dbReference type="PROSITE" id="PS50977">
    <property type="entry name" value="HTH_TETR_2"/>
    <property type="match status" value="1"/>
</dbReference>
<evidence type="ECO:0000256" key="3">
    <source>
        <dbReference type="ARBA" id="ARBA00023163"/>
    </source>
</evidence>
<keyword evidence="3" id="KW-0804">Transcription</keyword>
<reference evidence="7" key="1">
    <citation type="submission" date="2016-10" db="EMBL/GenBank/DDBJ databases">
        <authorList>
            <person name="Varghese N."/>
            <person name="Submissions S."/>
        </authorList>
    </citation>
    <scope>NUCLEOTIDE SEQUENCE [LARGE SCALE GENOMIC DNA]</scope>
    <source>
        <strain evidence="7">CGMCC 4.5579</strain>
    </source>
</reference>
<dbReference type="InterPro" id="IPR009057">
    <property type="entry name" value="Homeodomain-like_sf"/>
</dbReference>
<gene>
    <name evidence="6" type="ORF">SAMN05421810_103201</name>
</gene>
<dbReference type="STRING" id="587909.SAMN05421810_103201"/>
<keyword evidence="1" id="KW-0805">Transcription regulation</keyword>
<dbReference type="EMBL" id="FOWW01000003">
    <property type="protein sequence ID" value="SFP72061.1"/>
    <property type="molecule type" value="Genomic_DNA"/>
</dbReference>
<organism evidence="6 7">
    <name type="scientific">Amycolatopsis arida</name>
    <dbReference type="NCBI Taxonomy" id="587909"/>
    <lineage>
        <taxon>Bacteria</taxon>
        <taxon>Bacillati</taxon>
        <taxon>Actinomycetota</taxon>
        <taxon>Actinomycetes</taxon>
        <taxon>Pseudonocardiales</taxon>
        <taxon>Pseudonocardiaceae</taxon>
        <taxon>Amycolatopsis</taxon>
    </lineage>
</organism>
<feature type="domain" description="HTH tetR-type" evidence="5">
    <location>
        <begin position="7"/>
        <end position="68"/>
    </location>
</feature>
<proteinExistence type="predicted"/>
<dbReference type="PANTHER" id="PTHR30055">
    <property type="entry name" value="HTH-TYPE TRANSCRIPTIONAL REGULATOR RUTR"/>
    <property type="match status" value="1"/>
</dbReference>
<evidence type="ECO:0000256" key="1">
    <source>
        <dbReference type="ARBA" id="ARBA00023015"/>
    </source>
</evidence>
<dbReference type="InterPro" id="IPR036271">
    <property type="entry name" value="Tet_transcr_reg_TetR-rel_C_sf"/>
</dbReference>
<keyword evidence="7" id="KW-1185">Reference proteome</keyword>
<evidence type="ECO:0000256" key="2">
    <source>
        <dbReference type="ARBA" id="ARBA00023125"/>
    </source>
</evidence>
<sequence>MRRMRRPERREQILDAATTAFARSGGFTATSLDDIAAEAGVTRMILYRHFASKTELYQAVIDRAAERLHAAATARGGLSEETVPAMMDWAAAEPDAFRLLFHHAVREPEFRGDIDQLRAGMARTLRPHLAAEADSEAWADWAAGLATTVAIEAIMAWLDAGQPDLEKARRRVLRAIDGVYQALTVH</sequence>
<dbReference type="InterPro" id="IPR050109">
    <property type="entry name" value="HTH-type_TetR-like_transc_reg"/>
</dbReference>
<keyword evidence="2 4" id="KW-0238">DNA-binding</keyword>
<feature type="DNA-binding region" description="H-T-H motif" evidence="4">
    <location>
        <begin position="31"/>
        <end position="50"/>
    </location>
</feature>
<dbReference type="SUPFAM" id="SSF46689">
    <property type="entry name" value="Homeodomain-like"/>
    <property type="match status" value="1"/>
</dbReference>
<protein>
    <submittedName>
        <fullName evidence="6">DNA-binding transcriptional regulator, AcrR family</fullName>
    </submittedName>
</protein>
<dbReference type="PANTHER" id="PTHR30055:SF234">
    <property type="entry name" value="HTH-TYPE TRANSCRIPTIONAL REGULATOR BETI"/>
    <property type="match status" value="1"/>
</dbReference>
<dbReference type="GO" id="GO:0003700">
    <property type="term" value="F:DNA-binding transcription factor activity"/>
    <property type="evidence" value="ECO:0007669"/>
    <property type="project" value="TreeGrafter"/>
</dbReference>
<name>A0A1I5SN34_9PSEU</name>
<dbReference type="Gene3D" id="1.10.357.10">
    <property type="entry name" value="Tetracycline Repressor, domain 2"/>
    <property type="match status" value="1"/>
</dbReference>
<evidence type="ECO:0000313" key="7">
    <source>
        <dbReference type="Proteomes" id="UP000198727"/>
    </source>
</evidence>
<accession>A0A1I5SN34</accession>
<evidence type="ECO:0000313" key="6">
    <source>
        <dbReference type="EMBL" id="SFP72061.1"/>
    </source>
</evidence>
<dbReference type="SUPFAM" id="SSF48498">
    <property type="entry name" value="Tetracyclin repressor-like, C-terminal domain"/>
    <property type="match status" value="1"/>
</dbReference>
<dbReference type="AlphaFoldDB" id="A0A1I5SN34"/>
<evidence type="ECO:0000259" key="5">
    <source>
        <dbReference type="PROSITE" id="PS50977"/>
    </source>
</evidence>
<dbReference type="Proteomes" id="UP000198727">
    <property type="component" value="Unassembled WGS sequence"/>
</dbReference>
<dbReference type="GO" id="GO:0000976">
    <property type="term" value="F:transcription cis-regulatory region binding"/>
    <property type="evidence" value="ECO:0007669"/>
    <property type="project" value="TreeGrafter"/>
</dbReference>
<evidence type="ECO:0000256" key="4">
    <source>
        <dbReference type="PROSITE-ProRule" id="PRU00335"/>
    </source>
</evidence>